<reference evidence="1 2" key="1">
    <citation type="submission" date="2016-04" db="EMBL/GenBank/DDBJ databases">
        <title>A degradative enzymes factory behind the ericoid mycorrhizal symbiosis.</title>
        <authorList>
            <consortium name="DOE Joint Genome Institute"/>
            <person name="Martino E."/>
            <person name="Morin E."/>
            <person name="Grelet G."/>
            <person name="Kuo A."/>
            <person name="Kohler A."/>
            <person name="Daghino S."/>
            <person name="Barry K."/>
            <person name="Choi C."/>
            <person name="Cichocki N."/>
            <person name="Clum A."/>
            <person name="Copeland A."/>
            <person name="Hainaut M."/>
            <person name="Haridas S."/>
            <person name="Labutti K."/>
            <person name="Lindquist E."/>
            <person name="Lipzen A."/>
            <person name="Khouja H.-R."/>
            <person name="Murat C."/>
            <person name="Ohm R."/>
            <person name="Olson A."/>
            <person name="Spatafora J."/>
            <person name="Veneault-Fourrey C."/>
            <person name="Henrissat B."/>
            <person name="Grigoriev I."/>
            <person name="Martin F."/>
            <person name="Perotto S."/>
        </authorList>
    </citation>
    <scope>NUCLEOTIDE SEQUENCE [LARGE SCALE GENOMIC DNA]</scope>
    <source>
        <strain evidence="1 2">E</strain>
    </source>
</reference>
<proteinExistence type="predicted"/>
<dbReference type="Proteomes" id="UP000235371">
    <property type="component" value="Unassembled WGS sequence"/>
</dbReference>
<accession>A0A2J6SG07</accession>
<name>A0A2J6SG07_9HELO</name>
<dbReference type="PANTHER" id="PTHR37540:SF5">
    <property type="entry name" value="TRANSCRIPTION FACTOR DOMAIN-CONTAINING PROTEIN"/>
    <property type="match status" value="1"/>
</dbReference>
<keyword evidence="2" id="KW-1185">Reference proteome</keyword>
<organism evidence="1 2">
    <name type="scientific">Hyaloscypha bicolor E</name>
    <dbReference type="NCBI Taxonomy" id="1095630"/>
    <lineage>
        <taxon>Eukaryota</taxon>
        <taxon>Fungi</taxon>
        <taxon>Dikarya</taxon>
        <taxon>Ascomycota</taxon>
        <taxon>Pezizomycotina</taxon>
        <taxon>Leotiomycetes</taxon>
        <taxon>Helotiales</taxon>
        <taxon>Hyaloscyphaceae</taxon>
        <taxon>Hyaloscypha</taxon>
        <taxon>Hyaloscypha bicolor</taxon>
    </lineage>
</organism>
<gene>
    <name evidence="1" type="ORF">K444DRAFT_638336</name>
</gene>
<dbReference type="AlphaFoldDB" id="A0A2J6SG07"/>
<evidence type="ECO:0000313" key="2">
    <source>
        <dbReference type="Proteomes" id="UP000235371"/>
    </source>
</evidence>
<protein>
    <submittedName>
        <fullName evidence="1">Uncharacterized protein</fullName>
    </submittedName>
</protein>
<dbReference type="PANTHER" id="PTHR37540">
    <property type="entry name" value="TRANSCRIPTION FACTOR (ACR-2), PUTATIVE-RELATED-RELATED"/>
    <property type="match status" value="1"/>
</dbReference>
<evidence type="ECO:0000313" key="1">
    <source>
        <dbReference type="EMBL" id="PMD49708.1"/>
    </source>
</evidence>
<dbReference type="EMBL" id="KZ613919">
    <property type="protein sequence ID" value="PMD49708.1"/>
    <property type="molecule type" value="Genomic_DNA"/>
</dbReference>
<dbReference type="GeneID" id="36592316"/>
<sequence length="398" mass="45299">MASQQPNKYIELEFLNAIYPVQQMEASHRKRVRKHVMNRYWQTRKIHARPFTLSEDRQLRLLQTSPRCVCHGLGSTENREARKSCRLCGGGLSLRSIESGDILATGLGMVTEIRSQVSLSQQGKIVACFRCFFVIAATSDKALASIMFVSGSDFRSLYTSTPPRFRLCPSPLKFAWKTRTLSSSRGEAEPWSLRGALSDKFLEEVKEIRDLVQLKESCRGQIVPLAMVGHFDQQRGWIACCLIELIAEASRAPSGAYEQCCCLAAYVYHQMHFKPYTFLTGVQSLLLGKLKQPLRTTDLGTCWGDDIELLLWVLVTAAAVEGGARVWFVDLFKRVRKIFIPKPGLNRMKHILRRFLWNERTSGRDCDKIYKEIVSSAFQGEAYEMKFELGVDHEVVVR</sequence>
<dbReference type="OrthoDB" id="10380125at2759"/>
<dbReference type="RefSeq" id="XP_024726612.1">
    <property type="nucleotide sequence ID" value="XM_024884239.1"/>
</dbReference>
<dbReference type="InParanoid" id="A0A2J6SG07"/>